<organism evidence="1 2">
    <name type="scientific">Astyanax mexicanus</name>
    <name type="common">Blind cave fish</name>
    <name type="synonym">Astyanax fasciatus mexicanus</name>
    <dbReference type="NCBI Taxonomy" id="7994"/>
    <lineage>
        <taxon>Eukaryota</taxon>
        <taxon>Metazoa</taxon>
        <taxon>Chordata</taxon>
        <taxon>Craniata</taxon>
        <taxon>Vertebrata</taxon>
        <taxon>Euteleostomi</taxon>
        <taxon>Actinopterygii</taxon>
        <taxon>Neopterygii</taxon>
        <taxon>Teleostei</taxon>
        <taxon>Ostariophysi</taxon>
        <taxon>Characiformes</taxon>
        <taxon>Characoidei</taxon>
        <taxon>Acestrorhamphidae</taxon>
        <taxon>Acestrorhamphinae</taxon>
        <taxon>Astyanax</taxon>
    </lineage>
</organism>
<gene>
    <name evidence="1" type="ORF">AMEX_G25984</name>
</gene>
<proteinExistence type="predicted"/>
<dbReference type="EMBL" id="JAICCE010000023">
    <property type="protein sequence ID" value="KAG9261035.1"/>
    <property type="molecule type" value="Genomic_DNA"/>
</dbReference>
<reference evidence="1 2" key="1">
    <citation type="submission" date="2021-07" db="EMBL/GenBank/DDBJ databases">
        <authorList>
            <person name="Imarazene B."/>
            <person name="Zahm M."/>
            <person name="Klopp C."/>
            <person name="Cabau C."/>
            <person name="Beille S."/>
            <person name="Jouanno E."/>
            <person name="Castinel A."/>
            <person name="Lluch J."/>
            <person name="Gil L."/>
            <person name="Kuchtly C."/>
            <person name="Lopez Roques C."/>
            <person name="Donnadieu C."/>
            <person name="Parrinello H."/>
            <person name="Journot L."/>
            <person name="Du K."/>
            <person name="Schartl M."/>
            <person name="Retaux S."/>
            <person name="Guiguen Y."/>
        </authorList>
    </citation>
    <scope>NUCLEOTIDE SEQUENCE [LARGE SCALE GENOMIC DNA]</scope>
    <source>
        <strain evidence="1">Pach_M1</strain>
        <tissue evidence="1">Testis</tissue>
    </source>
</reference>
<comment type="caution">
    <text evidence="1">The sequence shown here is derived from an EMBL/GenBank/DDBJ whole genome shotgun (WGS) entry which is preliminary data.</text>
</comment>
<dbReference type="AlphaFoldDB" id="A0A8T2KT48"/>
<accession>A0A8T2KT48</accession>
<dbReference type="Proteomes" id="UP000752171">
    <property type="component" value="Unassembled WGS sequence"/>
</dbReference>
<evidence type="ECO:0000313" key="1">
    <source>
        <dbReference type="EMBL" id="KAG9261035.1"/>
    </source>
</evidence>
<protein>
    <submittedName>
        <fullName evidence="1">Histone H2B.1, sperm-like</fullName>
    </submittedName>
</protein>
<name>A0A8T2KT48_ASTMX</name>
<sequence>MKAPRPQVKKSAALSRGKARLRAHAALIYRFRRETQSTDAAVVQRTLRGPTPFLLRRVSQEAARLSALNRRPVITQREVVAALEQLRRRRSATLMAGA</sequence>
<evidence type="ECO:0000313" key="2">
    <source>
        <dbReference type="Proteomes" id="UP000752171"/>
    </source>
</evidence>